<dbReference type="InterPro" id="IPR033705">
    <property type="entry name" value="Anticodon_Ia_Val"/>
</dbReference>
<sequence length="749" mass="85994">MELPKNYDPQATEKEIYARWEASGFFNPDNLPGNGEPYTIIMPPPNANAPLHVGHALGFTIEDILIRYHRMRGFKTLWLPGTDHAGFETQVVFEKKLEKEGRSRFKMQREEFYKEIWGFVQENKHNSEEGIKRLGASCDWSRNVFTLDPRIIKIVYETFKKMVDDGLVYRGERISNWCTKHQTTLSDLETKYEERQDPLYYMKYGPFTLATVRPETKFGDTGVAVNPNDERYKQYIGQEIEVEMFTQPQFHETGAGQAGPVKLRVIADEAVDPEFGTGVVKVTPAHDPADFEIWTRHKDEIPGPKQVIDKFGRLNELTGPYAGMKIKEAREKIVADLKARGLLVKIDDAYKHNVQLCYKCGNVIEPLIVPQWYVATTKPLPNGSSLRDMAVRAVNIGTTLDEKLKKNINKDTDLGVKIIPDRFRAIFLHWMNNLRDWPISRQIWWGIPIPVKYCADCGENIIDTEDKITACPKCASQKLNKDPDTFDTWFSSGQWPYATLMANGEKDFETYFPTSVMETGWDILFFWVARMIMLSYYRIGKEPFRTVFLHGLVRDKDRQKMSKSKGNVVDPLGVIDTYGADALRFALIFSTAAGNDIPLAEEKIRGMKHFANKLWNISRFIIMNVEGAKLPKEAPRPLTEPDKKITKELNDTIKTVTKNLDNLALHEAAQNIYQFTWHEFADIYIEAAKTQLKNASEKADTQKILLYSLSQILKLLHPFMPYITEAIWDNIKGDGSSLLMIESWPKTQK</sequence>
<evidence type="ECO:0000256" key="6">
    <source>
        <dbReference type="ARBA" id="ARBA00022917"/>
    </source>
</evidence>
<evidence type="ECO:0000256" key="4">
    <source>
        <dbReference type="ARBA" id="ARBA00022741"/>
    </source>
</evidence>
<dbReference type="InterPro" id="IPR002300">
    <property type="entry name" value="aa-tRNA-synth_Ia"/>
</dbReference>
<dbReference type="InterPro" id="IPR014729">
    <property type="entry name" value="Rossmann-like_a/b/a_fold"/>
</dbReference>
<dbReference type="InterPro" id="IPR013155">
    <property type="entry name" value="M/V/L/I-tRNA-synth_anticd-bd"/>
</dbReference>
<dbReference type="AlphaFoldDB" id="A0A1G2PG86"/>
<dbReference type="NCBIfam" id="NF004349">
    <property type="entry name" value="PRK05729.1"/>
    <property type="match status" value="1"/>
</dbReference>
<keyword evidence="4 10" id="KW-0547">Nucleotide-binding</keyword>
<organism evidence="13 14">
    <name type="scientific">Candidatus Terrybacteria bacterium RIFCSPHIGHO2_01_FULL_43_35</name>
    <dbReference type="NCBI Taxonomy" id="1802361"/>
    <lineage>
        <taxon>Bacteria</taxon>
        <taxon>Candidatus Terryibacteriota</taxon>
    </lineage>
</organism>
<dbReference type="GO" id="GO:0002161">
    <property type="term" value="F:aminoacyl-tRNA deacylase activity"/>
    <property type="evidence" value="ECO:0007669"/>
    <property type="project" value="InterPro"/>
</dbReference>
<accession>A0A1G2PG86</accession>
<evidence type="ECO:0000256" key="2">
    <source>
        <dbReference type="ARBA" id="ARBA00022490"/>
    </source>
</evidence>
<dbReference type="Pfam" id="PF00133">
    <property type="entry name" value="tRNA-synt_1"/>
    <property type="match status" value="1"/>
</dbReference>
<dbReference type="CDD" id="cd07962">
    <property type="entry name" value="Anticodon_Ia_Val"/>
    <property type="match status" value="1"/>
</dbReference>
<gene>
    <name evidence="13" type="ORF">A2828_02825</name>
</gene>
<evidence type="ECO:0000313" key="14">
    <source>
        <dbReference type="Proteomes" id="UP000178869"/>
    </source>
</evidence>
<dbReference type="GO" id="GO:0006438">
    <property type="term" value="P:valyl-tRNA aminoacylation"/>
    <property type="evidence" value="ECO:0007669"/>
    <property type="project" value="UniProtKB-UniRule"/>
</dbReference>
<dbReference type="GO" id="GO:0005524">
    <property type="term" value="F:ATP binding"/>
    <property type="evidence" value="ECO:0007669"/>
    <property type="project" value="UniProtKB-KW"/>
</dbReference>
<keyword evidence="5 10" id="KW-0067">ATP-binding</keyword>
<dbReference type="PANTHER" id="PTHR11946:SF93">
    <property type="entry name" value="VALINE--TRNA LIGASE, CHLOROPLASTIC_MITOCHONDRIAL 2"/>
    <property type="match status" value="1"/>
</dbReference>
<dbReference type="PRINTS" id="PR00986">
    <property type="entry name" value="TRNASYNTHVAL"/>
</dbReference>
<evidence type="ECO:0000256" key="3">
    <source>
        <dbReference type="ARBA" id="ARBA00022598"/>
    </source>
</evidence>
<keyword evidence="6 10" id="KW-0648">Protein biosynthesis</keyword>
<evidence type="ECO:0000256" key="5">
    <source>
        <dbReference type="ARBA" id="ARBA00022840"/>
    </source>
</evidence>
<dbReference type="SUPFAM" id="SSF50677">
    <property type="entry name" value="ValRS/IleRS/LeuRS editing domain"/>
    <property type="match status" value="1"/>
</dbReference>
<evidence type="ECO:0000313" key="13">
    <source>
        <dbReference type="EMBL" id="OHA47344.1"/>
    </source>
</evidence>
<dbReference type="InterPro" id="IPR009008">
    <property type="entry name" value="Val/Leu/Ile-tRNA-synth_edit"/>
</dbReference>
<dbReference type="Gene3D" id="3.40.50.620">
    <property type="entry name" value="HUPs"/>
    <property type="match status" value="2"/>
</dbReference>
<comment type="catalytic activity">
    <reaction evidence="8">
        <text>tRNA(Val) + L-valine + ATP = L-valyl-tRNA(Val) + AMP + diphosphate</text>
        <dbReference type="Rhea" id="RHEA:10704"/>
        <dbReference type="Rhea" id="RHEA-COMP:9672"/>
        <dbReference type="Rhea" id="RHEA-COMP:9708"/>
        <dbReference type="ChEBI" id="CHEBI:30616"/>
        <dbReference type="ChEBI" id="CHEBI:33019"/>
        <dbReference type="ChEBI" id="CHEBI:57762"/>
        <dbReference type="ChEBI" id="CHEBI:78442"/>
        <dbReference type="ChEBI" id="CHEBI:78537"/>
        <dbReference type="ChEBI" id="CHEBI:456215"/>
        <dbReference type="EC" id="6.1.1.9"/>
    </reaction>
</comment>
<dbReference type="GO" id="GO:0004832">
    <property type="term" value="F:valine-tRNA ligase activity"/>
    <property type="evidence" value="ECO:0007669"/>
    <property type="project" value="UniProtKB-UniRule"/>
</dbReference>
<dbReference type="CDD" id="cd00817">
    <property type="entry name" value="ValRS_core"/>
    <property type="match status" value="1"/>
</dbReference>
<dbReference type="EC" id="6.1.1.9" evidence="1 9"/>
<keyword evidence="3 10" id="KW-0436">Ligase</keyword>
<dbReference type="Proteomes" id="UP000178869">
    <property type="component" value="Unassembled WGS sequence"/>
</dbReference>
<keyword evidence="7 10" id="KW-0030">Aminoacyl-tRNA synthetase</keyword>
<dbReference type="EMBL" id="MHSR01000001">
    <property type="protein sequence ID" value="OHA47344.1"/>
    <property type="molecule type" value="Genomic_DNA"/>
</dbReference>
<dbReference type="InterPro" id="IPR001412">
    <property type="entry name" value="aa-tRNA-synth_I_CS"/>
</dbReference>
<keyword evidence="2" id="KW-0963">Cytoplasm</keyword>
<dbReference type="InterPro" id="IPR009080">
    <property type="entry name" value="tRNAsynth_Ia_anticodon-bd"/>
</dbReference>
<dbReference type="GO" id="GO:0005829">
    <property type="term" value="C:cytosol"/>
    <property type="evidence" value="ECO:0007669"/>
    <property type="project" value="TreeGrafter"/>
</dbReference>
<evidence type="ECO:0000259" key="11">
    <source>
        <dbReference type="Pfam" id="PF00133"/>
    </source>
</evidence>
<dbReference type="PANTHER" id="PTHR11946">
    <property type="entry name" value="VALYL-TRNA SYNTHETASES"/>
    <property type="match status" value="1"/>
</dbReference>
<name>A0A1G2PG86_9BACT</name>
<proteinExistence type="inferred from homology"/>
<evidence type="ECO:0000256" key="8">
    <source>
        <dbReference type="ARBA" id="ARBA00047552"/>
    </source>
</evidence>
<evidence type="ECO:0000256" key="9">
    <source>
        <dbReference type="NCBIfam" id="TIGR00422"/>
    </source>
</evidence>
<evidence type="ECO:0000259" key="12">
    <source>
        <dbReference type="Pfam" id="PF08264"/>
    </source>
</evidence>
<evidence type="ECO:0000256" key="7">
    <source>
        <dbReference type="ARBA" id="ARBA00023146"/>
    </source>
</evidence>
<protein>
    <recommendedName>
        <fullName evidence="1 9">Valine--tRNA ligase</fullName>
        <ecNumber evidence="1 9">6.1.1.9</ecNumber>
    </recommendedName>
</protein>
<comment type="similarity">
    <text evidence="10">Belongs to the class-I aminoacyl-tRNA synthetase family.</text>
</comment>
<dbReference type="Pfam" id="PF08264">
    <property type="entry name" value="Anticodon_1"/>
    <property type="match status" value="1"/>
</dbReference>
<evidence type="ECO:0000256" key="10">
    <source>
        <dbReference type="RuleBase" id="RU363035"/>
    </source>
</evidence>
<feature type="domain" description="Aminoacyl-tRNA synthetase class Ia" evidence="11">
    <location>
        <begin position="16"/>
        <end position="597"/>
    </location>
</feature>
<feature type="domain" description="Methionyl/Valyl/Leucyl/Isoleucyl-tRNA synthetase anticodon-binding" evidence="12">
    <location>
        <begin position="642"/>
        <end position="746"/>
    </location>
</feature>
<dbReference type="SUPFAM" id="SSF52374">
    <property type="entry name" value="Nucleotidylyl transferase"/>
    <property type="match status" value="1"/>
</dbReference>
<comment type="caution">
    <text evidence="13">The sequence shown here is derived from an EMBL/GenBank/DDBJ whole genome shotgun (WGS) entry which is preliminary data.</text>
</comment>
<dbReference type="SUPFAM" id="SSF47323">
    <property type="entry name" value="Anticodon-binding domain of a subclass of class I aminoacyl-tRNA synthetases"/>
    <property type="match status" value="1"/>
</dbReference>
<dbReference type="InterPro" id="IPR002303">
    <property type="entry name" value="Valyl-tRNA_ligase"/>
</dbReference>
<dbReference type="Gene3D" id="1.10.730.10">
    <property type="entry name" value="Isoleucyl-tRNA Synthetase, Domain 1"/>
    <property type="match status" value="1"/>
</dbReference>
<evidence type="ECO:0000256" key="1">
    <source>
        <dbReference type="ARBA" id="ARBA00013169"/>
    </source>
</evidence>
<dbReference type="NCBIfam" id="TIGR00422">
    <property type="entry name" value="valS"/>
    <property type="match status" value="1"/>
</dbReference>
<reference evidence="13 14" key="1">
    <citation type="journal article" date="2016" name="Nat. Commun.">
        <title>Thousands of microbial genomes shed light on interconnected biogeochemical processes in an aquifer system.</title>
        <authorList>
            <person name="Anantharaman K."/>
            <person name="Brown C.T."/>
            <person name="Hug L.A."/>
            <person name="Sharon I."/>
            <person name="Castelle C.J."/>
            <person name="Probst A.J."/>
            <person name="Thomas B.C."/>
            <person name="Singh A."/>
            <person name="Wilkins M.J."/>
            <person name="Karaoz U."/>
            <person name="Brodie E.L."/>
            <person name="Williams K.H."/>
            <person name="Hubbard S.S."/>
            <person name="Banfield J.F."/>
        </authorList>
    </citation>
    <scope>NUCLEOTIDE SEQUENCE [LARGE SCALE GENOMIC DNA]</scope>
</reference>
<dbReference type="PROSITE" id="PS00178">
    <property type="entry name" value="AA_TRNA_LIGASE_I"/>
    <property type="match status" value="1"/>
</dbReference>
<dbReference type="FunFam" id="1.10.730.10:FF:000002">
    <property type="entry name" value="Leucine--tRNA ligase"/>
    <property type="match status" value="1"/>
</dbReference>